<comment type="caution">
    <text evidence="8">The sequence shown here is derived from an EMBL/GenBank/DDBJ whole genome shotgun (WGS) entry which is preliminary data.</text>
</comment>
<comment type="subcellular location">
    <subcellularLocation>
        <location evidence="1">Mitochondrion</location>
    </subcellularLocation>
</comment>
<dbReference type="Pfam" id="PF01016">
    <property type="entry name" value="Ribosomal_L27"/>
    <property type="match status" value="1"/>
</dbReference>
<name>A0A9Q0AJJ1_9PEZI</name>
<feature type="region of interest" description="Disordered" evidence="7">
    <location>
        <begin position="279"/>
        <end position="305"/>
    </location>
</feature>
<protein>
    <recommendedName>
        <fullName evidence="6">Large ribosomal subunit protein bL27m</fullName>
    </recommendedName>
</protein>
<dbReference type="PRINTS" id="PR00063">
    <property type="entry name" value="RIBOSOMALL27"/>
</dbReference>
<dbReference type="FunFam" id="2.40.50.100:FF:000042">
    <property type="entry name" value="50S ribosomal protein L27"/>
    <property type="match status" value="1"/>
</dbReference>
<comment type="similarity">
    <text evidence="2">Belongs to the bacterial ribosomal protein bL27 family.</text>
</comment>
<dbReference type="PANTHER" id="PTHR15893:SF0">
    <property type="entry name" value="LARGE RIBOSOMAL SUBUNIT PROTEIN BL27M"/>
    <property type="match status" value="1"/>
</dbReference>
<evidence type="ECO:0000256" key="1">
    <source>
        <dbReference type="ARBA" id="ARBA00004173"/>
    </source>
</evidence>
<evidence type="ECO:0000256" key="4">
    <source>
        <dbReference type="ARBA" id="ARBA00023128"/>
    </source>
</evidence>
<dbReference type="InterPro" id="IPR001684">
    <property type="entry name" value="Ribosomal_bL27"/>
</dbReference>
<evidence type="ECO:0000313" key="8">
    <source>
        <dbReference type="EMBL" id="KAI1856556.1"/>
    </source>
</evidence>
<evidence type="ECO:0000313" key="9">
    <source>
        <dbReference type="Proteomes" id="UP000829685"/>
    </source>
</evidence>
<keyword evidence="9" id="KW-1185">Reference proteome</keyword>
<evidence type="ECO:0000256" key="2">
    <source>
        <dbReference type="ARBA" id="ARBA00010797"/>
    </source>
</evidence>
<feature type="compositionally biased region" description="Polar residues" evidence="7">
    <location>
        <begin position="295"/>
        <end position="305"/>
    </location>
</feature>
<evidence type="ECO:0000256" key="3">
    <source>
        <dbReference type="ARBA" id="ARBA00022980"/>
    </source>
</evidence>
<keyword evidence="3" id="KW-0689">Ribosomal protein</keyword>
<dbReference type="AlphaFoldDB" id="A0A9Q0AJJ1"/>
<keyword evidence="5" id="KW-0687">Ribonucleoprotein</keyword>
<dbReference type="Gene3D" id="2.40.50.100">
    <property type="match status" value="1"/>
</dbReference>
<dbReference type="Proteomes" id="UP000829685">
    <property type="component" value="Unassembled WGS sequence"/>
</dbReference>
<keyword evidence="4" id="KW-0496">Mitochondrion</keyword>
<proteinExistence type="inferred from homology"/>
<gene>
    <name evidence="8" type="ORF">JX265_011515</name>
</gene>
<sequence length="305" mass="34448">MRLSQLHRPVVAAASTGAARPAAPRLLQDAFAALRIRGAAPANTTANVNVEGRRYASVKSQGMYRLRDSATIPKKMGAKKTGDSFVIPGNIIYKQRGTIWFPGENVGMGRDHTLFAKVQGYVKYYKDPLRHPDRQYIGVVFDKNDTLPTPPHAMRRRKLGMTATEVKAAPALPELSPSGIPNQVVREGFGRAPHPRDQRVYKLQQDGSYSYREENWRLGSLIRTEKRKMGSRRVAMRHRRRKSKAILLEMRRDREDKIARRKEALDEQRAARQKRIREYLARQKASKTADGSVGSPKQSPPTVQA</sequence>
<dbReference type="GO" id="GO:0006412">
    <property type="term" value="P:translation"/>
    <property type="evidence" value="ECO:0007669"/>
    <property type="project" value="InterPro"/>
</dbReference>
<dbReference type="PANTHER" id="PTHR15893">
    <property type="entry name" value="RIBOSOMAL PROTEIN L27"/>
    <property type="match status" value="1"/>
</dbReference>
<dbReference type="GO" id="GO:0003735">
    <property type="term" value="F:structural constituent of ribosome"/>
    <property type="evidence" value="ECO:0007669"/>
    <property type="project" value="InterPro"/>
</dbReference>
<reference evidence="8" key="1">
    <citation type="submission" date="2021-03" db="EMBL/GenBank/DDBJ databases">
        <title>Revisited historic fungal species revealed as producer of novel bioactive compounds through whole genome sequencing and comparative genomics.</title>
        <authorList>
            <person name="Vignolle G.A."/>
            <person name="Hochenegger N."/>
            <person name="Mach R.L."/>
            <person name="Mach-Aigner A.R."/>
            <person name="Javad Rahimi M."/>
            <person name="Salim K.A."/>
            <person name="Chan C.M."/>
            <person name="Lim L.B.L."/>
            <person name="Cai F."/>
            <person name="Druzhinina I.S."/>
            <person name="U'Ren J.M."/>
            <person name="Derntl C."/>
        </authorList>
    </citation>
    <scope>NUCLEOTIDE SEQUENCE</scope>
    <source>
        <strain evidence="8">TUCIM 5799</strain>
    </source>
</reference>
<accession>A0A9Q0AJJ1</accession>
<dbReference type="SUPFAM" id="SSF110324">
    <property type="entry name" value="Ribosomal L27 protein-like"/>
    <property type="match status" value="1"/>
</dbReference>
<dbReference type="EMBL" id="JAFIMR010000043">
    <property type="protein sequence ID" value="KAI1856556.1"/>
    <property type="molecule type" value="Genomic_DNA"/>
</dbReference>
<evidence type="ECO:0000256" key="6">
    <source>
        <dbReference type="ARBA" id="ARBA00035267"/>
    </source>
</evidence>
<organism evidence="8 9">
    <name type="scientific">Neoarthrinium moseri</name>
    <dbReference type="NCBI Taxonomy" id="1658444"/>
    <lineage>
        <taxon>Eukaryota</taxon>
        <taxon>Fungi</taxon>
        <taxon>Dikarya</taxon>
        <taxon>Ascomycota</taxon>
        <taxon>Pezizomycotina</taxon>
        <taxon>Sordariomycetes</taxon>
        <taxon>Xylariomycetidae</taxon>
        <taxon>Amphisphaeriales</taxon>
        <taxon>Apiosporaceae</taxon>
        <taxon>Neoarthrinium</taxon>
    </lineage>
</organism>
<evidence type="ECO:0000256" key="7">
    <source>
        <dbReference type="SAM" id="MobiDB-lite"/>
    </source>
</evidence>
<evidence type="ECO:0000256" key="5">
    <source>
        <dbReference type="ARBA" id="ARBA00023274"/>
    </source>
</evidence>
<dbReference type="GO" id="GO:0005762">
    <property type="term" value="C:mitochondrial large ribosomal subunit"/>
    <property type="evidence" value="ECO:0007669"/>
    <property type="project" value="TreeGrafter"/>
</dbReference>